<feature type="region of interest" description="Disordered" evidence="1">
    <location>
        <begin position="101"/>
        <end position="186"/>
    </location>
</feature>
<comment type="caution">
    <text evidence="2">The sequence shown here is derived from an EMBL/GenBank/DDBJ whole genome shotgun (WGS) entry which is preliminary data.</text>
</comment>
<sequence length="186" mass="19708">MANIAADGNLPSAECAACAAWAFALICDDSREGPHAVRASSLTKVLAQAFAAQSRRELAVICTVSPCASDTEHTVETLRLGGALAGRGEKEEKAGKCTRYASPLRNAPNDPQCFRRRSSLTSSPPRTGNSDVLGRRRTRSSGLRREVPARIAPISPSLSLSASPGVSHVSPQLPKPRKPVTLPTKR</sequence>
<dbReference type="AlphaFoldDB" id="A0A812M8W9"/>
<evidence type="ECO:0000313" key="2">
    <source>
        <dbReference type="EMBL" id="CAE7257349.1"/>
    </source>
</evidence>
<organism evidence="2 3">
    <name type="scientific">Symbiodinium natans</name>
    <dbReference type="NCBI Taxonomy" id="878477"/>
    <lineage>
        <taxon>Eukaryota</taxon>
        <taxon>Sar</taxon>
        <taxon>Alveolata</taxon>
        <taxon>Dinophyceae</taxon>
        <taxon>Suessiales</taxon>
        <taxon>Symbiodiniaceae</taxon>
        <taxon>Symbiodinium</taxon>
    </lineage>
</organism>
<feature type="compositionally biased region" description="Low complexity" evidence="1">
    <location>
        <begin position="151"/>
        <end position="164"/>
    </location>
</feature>
<reference evidence="2" key="1">
    <citation type="submission" date="2021-02" db="EMBL/GenBank/DDBJ databases">
        <authorList>
            <person name="Dougan E. K."/>
            <person name="Rhodes N."/>
            <person name="Thang M."/>
            <person name="Chan C."/>
        </authorList>
    </citation>
    <scope>NUCLEOTIDE SEQUENCE</scope>
</reference>
<gene>
    <name evidence="2" type="primary">KIF2A</name>
    <name evidence="2" type="ORF">SNAT2548_LOCUS13282</name>
</gene>
<keyword evidence="3" id="KW-1185">Reference proteome</keyword>
<proteinExistence type="predicted"/>
<dbReference type="EMBL" id="CAJNDS010001391">
    <property type="protein sequence ID" value="CAE7257349.1"/>
    <property type="molecule type" value="Genomic_DNA"/>
</dbReference>
<dbReference type="Gene3D" id="1.20.58.980">
    <property type="match status" value="1"/>
</dbReference>
<dbReference type="Proteomes" id="UP000604046">
    <property type="component" value="Unassembled WGS sequence"/>
</dbReference>
<evidence type="ECO:0000313" key="3">
    <source>
        <dbReference type="Proteomes" id="UP000604046"/>
    </source>
</evidence>
<protein>
    <submittedName>
        <fullName evidence="2">KIF2A protein</fullName>
    </submittedName>
</protein>
<evidence type="ECO:0000256" key="1">
    <source>
        <dbReference type="SAM" id="MobiDB-lite"/>
    </source>
</evidence>
<accession>A0A812M8W9</accession>
<name>A0A812M8W9_9DINO</name>